<organism evidence="4 5">
    <name type="scientific">Deinandra increscens subsp. villosa</name>
    <dbReference type="NCBI Taxonomy" id="3103831"/>
    <lineage>
        <taxon>Eukaryota</taxon>
        <taxon>Viridiplantae</taxon>
        <taxon>Streptophyta</taxon>
        <taxon>Embryophyta</taxon>
        <taxon>Tracheophyta</taxon>
        <taxon>Spermatophyta</taxon>
        <taxon>Magnoliopsida</taxon>
        <taxon>eudicotyledons</taxon>
        <taxon>Gunneridae</taxon>
        <taxon>Pentapetalae</taxon>
        <taxon>asterids</taxon>
        <taxon>campanulids</taxon>
        <taxon>Asterales</taxon>
        <taxon>Asteraceae</taxon>
        <taxon>Asteroideae</taxon>
        <taxon>Heliantheae alliance</taxon>
        <taxon>Madieae</taxon>
        <taxon>Madiinae</taxon>
        <taxon>Deinandra</taxon>
    </lineage>
</organism>
<comment type="similarity">
    <text evidence="1">Belongs to the fasciclin-like AGP family.</text>
</comment>
<evidence type="ECO:0000313" key="5">
    <source>
        <dbReference type="Proteomes" id="UP001408789"/>
    </source>
</evidence>
<name>A0AAP0GKN1_9ASTR</name>
<dbReference type="InterPro" id="IPR000782">
    <property type="entry name" value="FAS1_domain"/>
</dbReference>
<dbReference type="AlphaFoldDB" id="A0AAP0GKN1"/>
<evidence type="ECO:0000313" key="4">
    <source>
        <dbReference type="EMBL" id="KAK9051972.1"/>
    </source>
</evidence>
<reference evidence="4 5" key="1">
    <citation type="submission" date="2024-04" db="EMBL/GenBank/DDBJ databases">
        <title>The reference genome of an endangered Asteraceae, Deinandra increscens subsp. villosa, native to the Central Coast of California.</title>
        <authorList>
            <person name="Guilliams M."/>
            <person name="Hasenstab-Lehman K."/>
            <person name="Meyer R."/>
            <person name="Mcevoy S."/>
        </authorList>
    </citation>
    <scope>NUCLEOTIDE SEQUENCE [LARGE SCALE GENOMIC DNA]</scope>
    <source>
        <tissue evidence="4">Leaf</tissue>
    </source>
</reference>
<dbReference type="PANTHER" id="PTHR33985">
    <property type="entry name" value="OS02G0491300 PROTEIN-RELATED"/>
    <property type="match status" value="1"/>
</dbReference>
<dbReference type="InterPro" id="IPR052806">
    <property type="entry name" value="Fasciclin-like_AGP"/>
</dbReference>
<protein>
    <recommendedName>
        <fullName evidence="3">FAS1 domain-containing protein</fullName>
    </recommendedName>
</protein>
<dbReference type="PROSITE" id="PS50213">
    <property type="entry name" value="FAS1"/>
    <property type="match status" value="1"/>
</dbReference>
<feature type="signal peptide" evidence="2">
    <location>
        <begin position="1"/>
        <end position="23"/>
    </location>
</feature>
<proteinExistence type="inferred from homology"/>
<feature type="chain" id="PRO_5042828099" description="FAS1 domain-containing protein" evidence="2">
    <location>
        <begin position="24"/>
        <end position="347"/>
    </location>
</feature>
<evidence type="ECO:0000259" key="3">
    <source>
        <dbReference type="PROSITE" id="PS50213"/>
    </source>
</evidence>
<dbReference type="InterPro" id="IPR036378">
    <property type="entry name" value="FAS1_dom_sf"/>
</dbReference>
<dbReference type="Pfam" id="PF02469">
    <property type="entry name" value="Fasciclin"/>
    <property type="match status" value="1"/>
</dbReference>
<keyword evidence="5" id="KW-1185">Reference proteome</keyword>
<sequence>MGKGVFFTSASMLLAVVITATLRHHHHHHPPNHDHSSSLTNYPNSNASKLLRSNGFNFIANFLYISPELILSTPQTIFAVPDAAIANLSIPPYIFKHLLAYHISPAKLTAQDLFNKPLKTCLPTLIQHHPVSITKIDNRKHVLEINNVLITHPDLFLQGHVTIHGAAGSFASFDRHRGRITSLLPFCDQPDRKRVFIKNTDEWGRMIKFLSASGFMQFATGLDSVTDRIVKEFPDLDSVTIFMPPNFGLMGMSSPPSVGLLEKFMRFHMVPLRHSFKQLAGLAPGASLSTLVAGKHVEITGNSKVLQVVMSINGVAITAPDLFVSKNLVVHGIARPLNLEELSRMSR</sequence>
<keyword evidence="2" id="KW-0732">Signal</keyword>
<evidence type="ECO:0000256" key="1">
    <source>
        <dbReference type="ARBA" id="ARBA00007843"/>
    </source>
</evidence>
<dbReference type="Proteomes" id="UP001408789">
    <property type="component" value="Unassembled WGS sequence"/>
</dbReference>
<comment type="caution">
    <text evidence="4">The sequence shown here is derived from an EMBL/GenBank/DDBJ whole genome shotgun (WGS) entry which is preliminary data.</text>
</comment>
<dbReference type="EMBL" id="JBCNJP010000027">
    <property type="protein sequence ID" value="KAK9051972.1"/>
    <property type="molecule type" value="Genomic_DNA"/>
</dbReference>
<dbReference type="Gene3D" id="2.30.180.10">
    <property type="entry name" value="FAS1 domain"/>
    <property type="match status" value="2"/>
</dbReference>
<accession>A0AAP0GKN1</accession>
<dbReference type="SMART" id="SM00554">
    <property type="entry name" value="FAS1"/>
    <property type="match status" value="2"/>
</dbReference>
<dbReference type="PANTHER" id="PTHR33985:SF19">
    <property type="entry name" value="FASCICLIN-LIKE ARABINOGALACTAN PROTEIN 21"/>
    <property type="match status" value="1"/>
</dbReference>
<dbReference type="SUPFAM" id="SSF82153">
    <property type="entry name" value="FAS1 domain"/>
    <property type="match status" value="2"/>
</dbReference>
<evidence type="ECO:0000256" key="2">
    <source>
        <dbReference type="SAM" id="SignalP"/>
    </source>
</evidence>
<gene>
    <name evidence="4" type="ORF">SSX86_028600</name>
</gene>
<feature type="domain" description="FAS1" evidence="3">
    <location>
        <begin position="202"/>
        <end position="337"/>
    </location>
</feature>